<gene>
    <name evidence="6" type="ORF">CBER1_08664</name>
</gene>
<protein>
    <recommendedName>
        <fullName evidence="8">RTA1 like protein</fullName>
    </recommendedName>
</protein>
<dbReference type="PANTHER" id="PTHR31465:SF1">
    <property type="entry name" value="PROTEIN RTA1-RELATED"/>
    <property type="match status" value="1"/>
</dbReference>
<reference evidence="7" key="1">
    <citation type="journal article" date="2017" name="bioRxiv">
        <title>Conservation of a gene cluster reveals novel cercosporin biosynthetic mechanisms and extends production to the genus Colletotrichum.</title>
        <authorList>
            <person name="de Jonge R."/>
            <person name="Ebert M.K."/>
            <person name="Huitt-Roehl C.R."/>
            <person name="Pal P."/>
            <person name="Suttle J.C."/>
            <person name="Spanner R.E."/>
            <person name="Neubauer J.D."/>
            <person name="Jurick W.M.II."/>
            <person name="Stott K.A."/>
            <person name="Secor G.A."/>
            <person name="Thomma B.P.H.J."/>
            <person name="Van de Peer Y."/>
            <person name="Townsend C.A."/>
            <person name="Bolton M.D."/>
        </authorList>
    </citation>
    <scope>NUCLEOTIDE SEQUENCE [LARGE SCALE GENOMIC DNA]</scope>
    <source>
        <strain evidence="7">CBS538.71</strain>
    </source>
</reference>
<evidence type="ECO:0000256" key="5">
    <source>
        <dbReference type="SAM" id="Phobius"/>
    </source>
</evidence>
<organism evidence="6 7">
    <name type="scientific">Cercospora berteroae</name>
    <dbReference type="NCBI Taxonomy" id="357750"/>
    <lineage>
        <taxon>Eukaryota</taxon>
        <taxon>Fungi</taxon>
        <taxon>Dikarya</taxon>
        <taxon>Ascomycota</taxon>
        <taxon>Pezizomycotina</taxon>
        <taxon>Dothideomycetes</taxon>
        <taxon>Dothideomycetidae</taxon>
        <taxon>Mycosphaerellales</taxon>
        <taxon>Mycosphaerellaceae</taxon>
        <taxon>Cercospora</taxon>
    </lineage>
</organism>
<feature type="transmembrane region" description="Helical" evidence="5">
    <location>
        <begin position="58"/>
        <end position="76"/>
    </location>
</feature>
<name>A0A2S6CAH6_9PEZI</name>
<feature type="transmembrane region" description="Helical" evidence="5">
    <location>
        <begin position="205"/>
        <end position="222"/>
    </location>
</feature>
<keyword evidence="7" id="KW-1185">Reference proteome</keyword>
<evidence type="ECO:0000313" key="7">
    <source>
        <dbReference type="Proteomes" id="UP000237631"/>
    </source>
</evidence>
<dbReference type="Pfam" id="PF04479">
    <property type="entry name" value="RTA1"/>
    <property type="match status" value="1"/>
</dbReference>
<comment type="subcellular location">
    <subcellularLocation>
        <location evidence="1">Membrane</location>
        <topology evidence="1">Multi-pass membrane protein</topology>
    </subcellularLocation>
</comment>
<evidence type="ECO:0000256" key="3">
    <source>
        <dbReference type="ARBA" id="ARBA00022989"/>
    </source>
</evidence>
<dbReference type="PANTHER" id="PTHR31465">
    <property type="entry name" value="PROTEIN RTA1-RELATED"/>
    <property type="match status" value="1"/>
</dbReference>
<feature type="transmembrane region" description="Helical" evidence="5">
    <location>
        <begin position="132"/>
        <end position="158"/>
    </location>
</feature>
<keyword evidence="3 5" id="KW-1133">Transmembrane helix</keyword>
<dbReference type="OrthoDB" id="4521223at2759"/>
<accession>A0A2S6CAH6</accession>
<feature type="transmembrane region" description="Helical" evidence="5">
    <location>
        <begin position="170"/>
        <end position="193"/>
    </location>
</feature>
<feature type="transmembrane region" description="Helical" evidence="5">
    <location>
        <begin position="242"/>
        <end position="262"/>
    </location>
</feature>
<evidence type="ECO:0000256" key="2">
    <source>
        <dbReference type="ARBA" id="ARBA00022692"/>
    </source>
</evidence>
<dbReference type="AlphaFoldDB" id="A0A2S6CAH6"/>
<keyword evidence="2 5" id="KW-0812">Transmembrane</keyword>
<dbReference type="EMBL" id="PNEN01000511">
    <property type="protein sequence ID" value="PPJ56726.1"/>
    <property type="molecule type" value="Genomic_DNA"/>
</dbReference>
<dbReference type="InterPro" id="IPR007568">
    <property type="entry name" value="RTA1"/>
</dbReference>
<proteinExistence type="predicted"/>
<evidence type="ECO:0000313" key="6">
    <source>
        <dbReference type="EMBL" id="PPJ56726.1"/>
    </source>
</evidence>
<dbReference type="GO" id="GO:0016020">
    <property type="term" value="C:membrane"/>
    <property type="evidence" value="ECO:0007669"/>
    <property type="project" value="UniProtKB-SubCell"/>
</dbReference>
<feature type="transmembrane region" description="Helical" evidence="5">
    <location>
        <begin position="22"/>
        <end position="51"/>
    </location>
</feature>
<evidence type="ECO:0000256" key="1">
    <source>
        <dbReference type="ARBA" id="ARBA00004141"/>
    </source>
</evidence>
<evidence type="ECO:0008006" key="8">
    <source>
        <dbReference type="Google" id="ProtNLM"/>
    </source>
</evidence>
<keyword evidence="4 5" id="KW-0472">Membrane</keyword>
<dbReference type="Proteomes" id="UP000237631">
    <property type="component" value="Unassembled WGS sequence"/>
</dbReference>
<evidence type="ECO:0000256" key="4">
    <source>
        <dbReference type="ARBA" id="ARBA00023136"/>
    </source>
</evidence>
<comment type="caution">
    <text evidence="6">The sequence shown here is derived from an EMBL/GenBank/DDBJ whole genome shotgun (WGS) entry which is preliminary data.</text>
</comment>
<sequence length="281" mass="30853">MAVQGYVDPNFPNPMGPNDATIVIYGYTPALAVGVLGVALFFTAAVAHLYLLVRHRTWYFTPMLVGTIMEIVGYTFRLLSSQQNPYSVPYFVVQYFFIVVAPVLFSAAIYTIVSVMINIYGREFAPLPPKAVLGIFITCDVVATIVQVAGAALVGVAYSNQRDPTTPNNILLAGLAFQVFSFAVFLVILAWTLVKARKSPERIDIGFVVGLVIATLAVYLRTVFRLAETAEGLMATLSTHEVYFGCLEFAPIVVAVFVFTYWHPGRWLKSGVLADSMIEKV</sequence>
<feature type="transmembrane region" description="Helical" evidence="5">
    <location>
        <begin position="96"/>
        <end position="120"/>
    </location>
</feature>
<dbReference type="STRING" id="357750.A0A2S6CAH6"/>